<evidence type="ECO:0008006" key="3">
    <source>
        <dbReference type="Google" id="ProtNLM"/>
    </source>
</evidence>
<comment type="caution">
    <text evidence="1">The sequence shown here is derived from an EMBL/GenBank/DDBJ whole genome shotgun (WGS) entry which is preliminary data.</text>
</comment>
<gene>
    <name evidence="1" type="ORF">AFCDBAGC_4896</name>
</gene>
<dbReference type="Gene3D" id="3.40.50.300">
    <property type="entry name" value="P-loop containing nucleotide triphosphate hydrolases"/>
    <property type="match status" value="1"/>
</dbReference>
<dbReference type="EMBL" id="BPQG01000108">
    <property type="protein sequence ID" value="GJD47011.1"/>
    <property type="molecule type" value="Genomic_DNA"/>
</dbReference>
<dbReference type="Gene3D" id="3.30.420.240">
    <property type="match status" value="1"/>
</dbReference>
<evidence type="ECO:0000313" key="2">
    <source>
        <dbReference type="Proteomes" id="UP001055117"/>
    </source>
</evidence>
<protein>
    <recommendedName>
        <fullName evidence="3">Terminase</fullName>
    </recommendedName>
</protein>
<evidence type="ECO:0000313" key="1">
    <source>
        <dbReference type="EMBL" id="GJD47011.1"/>
    </source>
</evidence>
<name>A0ABQ4QP03_9HYPH</name>
<organism evidence="1 2">
    <name type="scientific">Methylobacterium cerastii</name>
    <dbReference type="NCBI Taxonomy" id="932741"/>
    <lineage>
        <taxon>Bacteria</taxon>
        <taxon>Pseudomonadati</taxon>
        <taxon>Pseudomonadota</taxon>
        <taxon>Alphaproteobacteria</taxon>
        <taxon>Hyphomicrobiales</taxon>
        <taxon>Methylobacteriaceae</taxon>
        <taxon>Methylobacterium</taxon>
    </lineage>
</organism>
<dbReference type="RefSeq" id="WP_238273221.1">
    <property type="nucleotide sequence ID" value="NZ_BPQG01000108.1"/>
</dbReference>
<proteinExistence type="predicted"/>
<dbReference type="InterPro" id="IPR027417">
    <property type="entry name" value="P-loop_NTPase"/>
</dbReference>
<accession>A0ABQ4QP03</accession>
<sequence length="493" mass="53644">MRRLSTMRHALEDPEIFGTILPGETWAAWRVVLIASQGEPLTDDERVVFTALTGRVREPEKPCREVWGVVGRRGGKTRAFAVAAAYFAGLVDYEGDLAPGQRGRIPVMAAAKDTAGEAFRYLLGIFTEVPMFAELLDGAPTADTIRLTNAIDIQVMTASWKTVRGPTPVAAICDEIAFWQIEGSANPDAEVLRALRPGLATLGAPLFVLSSPYARKGVLYDTYRRHFGPDGTPRILVLQAPSLAMHKSTTLAEEIQQAYADDPVAAAAEWGAEFRKDVEAFVTLEAVQACMKDGSLLERGPAPSTRYTAFVDPSGGGADSMTMAIAHADGDITILDAVREEQPGANPDAVVERFCTLLKSYGLRKVTGDRYAGAWVAERFRLQGVTYVASERSKTDIYRDFLPVLNSQRVRLLNVPKLERQLVALERRTTRGTGRDIIDHPPHKGAHDDVANAVAGAVVHVESQSQPLVVTAEQAAAFGKARPRLGHQFGRIM</sequence>
<keyword evidence="2" id="KW-1185">Reference proteome</keyword>
<reference evidence="1 2" key="1">
    <citation type="journal article" date="2021" name="Front. Microbiol.">
        <title>Comprehensive Comparative Genomics and Phenotyping of Methylobacterium Species.</title>
        <authorList>
            <person name="Alessa O."/>
            <person name="Ogura Y."/>
            <person name="Fujitani Y."/>
            <person name="Takami H."/>
            <person name="Hayashi T."/>
            <person name="Sahin N."/>
            <person name="Tani A."/>
        </authorList>
    </citation>
    <scope>NUCLEOTIDE SEQUENCE [LARGE SCALE GENOMIC DNA]</scope>
    <source>
        <strain evidence="1 2">DSM 23679</strain>
    </source>
</reference>
<dbReference type="Proteomes" id="UP001055117">
    <property type="component" value="Unassembled WGS sequence"/>
</dbReference>